<keyword evidence="2" id="KW-1185">Reference proteome</keyword>
<dbReference type="KEGG" id="fat:DVK85_05045"/>
<protein>
    <submittedName>
        <fullName evidence="1">Uncharacterized protein</fullName>
    </submittedName>
</protein>
<reference evidence="1 2" key="1">
    <citation type="submission" date="2018-07" db="EMBL/GenBank/DDBJ databases">
        <title>Complete genome sequence of Flavobacterium arcticum type strain SM1502T.</title>
        <authorList>
            <person name="Li Y."/>
            <person name="Li D.-D."/>
        </authorList>
    </citation>
    <scope>NUCLEOTIDE SEQUENCE [LARGE SCALE GENOMIC DNA]</scope>
    <source>
        <strain evidence="1 2">SM1502</strain>
    </source>
</reference>
<accession>A0A345HAM0</accession>
<dbReference type="AlphaFoldDB" id="A0A345HAM0"/>
<dbReference type="EMBL" id="CP031188">
    <property type="protein sequence ID" value="AXG73630.1"/>
    <property type="molecule type" value="Genomic_DNA"/>
</dbReference>
<evidence type="ECO:0000313" key="2">
    <source>
        <dbReference type="Proteomes" id="UP000253951"/>
    </source>
</evidence>
<sequence length="138" mass="16244">MTKREVYNLKFYKGLNGFGTIEHMIDASDAVGLYARLFFIDILYPIEIESFIHEIELIENNQPYDPEFLISGGTEGIHIEFVHPNVIIDFDLIIHMSDFKELLIEWREFRTEDTPTKKETFIAKILRKLQAIKTKLYS</sequence>
<gene>
    <name evidence="1" type="ORF">DVK85_05045</name>
</gene>
<dbReference type="Proteomes" id="UP000253951">
    <property type="component" value="Chromosome"/>
</dbReference>
<dbReference type="RefSeq" id="WP_114677390.1">
    <property type="nucleotide sequence ID" value="NZ_CP031188.1"/>
</dbReference>
<evidence type="ECO:0000313" key="1">
    <source>
        <dbReference type="EMBL" id="AXG73630.1"/>
    </source>
</evidence>
<dbReference type="OrthoDB" id="1364989at2"/>
<name>A0A345HAM0_9FLAO</name>
<organism evidence="1 2">
    <name type="scientific">Flavobacterium arcticum</name>
    <dbReference type="NCBI Taxonomy" id="1784713"/>
    <lineage>
        <taxon>Bacteria</taxon>
        <taxon>Pseudomonadati</taxon>
        <taxon>Bacteroidota</taxon>
        <taxon>Flavobacteriia</taxon>
        <taxon>Flavobacteriales</taxon>
        <taxon>Flavobacteriaceae</taxon>
        <taxon>Flavobacterium</taxon>
    </lineage>
</organism>
<proteinExistence type="predicted"/>